<proteinExistence type="predicted"/>
<sequence length="479" mass="54255">MQIPHLPITALPAWSKLNDVDFFDIHVSDLGSSKGFGLVTTRALNSKDVYDVPTLLAVPNELVLNYDAVDEWANVDDHFGELVEKAGGKSTRGDIMLFLLMQITIAAKHHELKIGLSNPWTEYVRMMPSEVPVPTLWSEEEKVMLTGTSLEAAVSGKTKALIQEFENLREKTSDISWCQKCWWENEDLSYQDWFLLDAWYRSRCLEVPNSGESMIPCIDMVNHSLQANSYYERKPDRTVVLLLRPDVTVEAGSEVTISYGSSKTRAEMLFSYGFIDEENTAQGLTTYISESPDDPLGKAKVVAFSKPPSLRIFEIDGMIQWESPFVYFACVNEEDGLEFKVLQENDGSRQLKVFWQGSDVTSATDNFESLISGHPLKDVFKLRVNSMLQERIREQLGSLYGVEDVVQVLEATATSHKERYSNAMRLRESESALLELALEAIMNEESILHKSEVILRYLGSMEHDNIPEEAETNEEEDFS</sequence>
<name>A0ABR4CU94_9HELO</name>
<dbReference type="Proteomes" id="UP001595075">
    <property type="component" value="Unassembled WGS sequence"/>
</dbReference>
<feature type="domain" description="SET" evidence="1">
    <location>
        <begin position="23"/>
        <end position="260"/>
    </location>
</feature>
<dbReference type="PROSITE" id="PS50280">
    <property type="entry name" value="SET"/>
    <property type="match status" value="1"/>
</dbReference>
<dbReference type="InterPro" id="IPR001214">
    <property type="entry name" value="SET_dom"/>
</dbReference>
<keyword evidence="3" id="KW-1185">Reference proteome</keyword>
<protein>
    <recommendedName>
        <fullName evidence="1">SET domain-containing protein</fullName>
    </recommendedName>
</protein>
<dbReference type="InterPro" id="IPR046341">
    <property type="entry name" value="SET_dom_sf"/>
</dbReference>
<gene>
    <name evidence="2" type="ORF">VTL71DRAFT_10744</name>
</gene>
<dbReference type="PANTHER" id="PTHR13271">
    <property type="entry name" value="UNCHARACTERIZED PUTATIVE METHYLTRANSFERASE"/>
    <property type="match status" value="1"/>
</dbReference>
<dbReference type="Gene3D" id="3.90.1410.10">
    <property type="entry name" value="set domain protein methyltransferase, domain 1"/>
    <property type="match status" value="1"/>
</dbReference>
<dbReference type="InterPro" id="IPR050600">
    <property type="entry name" value="SETD3_SETD6_MTase"/>
</dbReference>
<evidence type="ECO:0000313" key="2">
    <source>
        <dbReference type="EMBL" id="KAL2073420.1"/>
    </source>
</evidence>
<accession>A0ABR4CU94</accession>
<dbReference type="SUPFAM" id="SSF82199">
    <property type="entry name" value="SET domain"/>
    <property type="match status" value="1"/>
</dbReference>
<dbReference type="EMBL" id="JAZHXI010000003">
    <property type="protein sequence ID" value="KAL2073420.1"/>
    <property type="molecule type" value="Genomic_DNA"/>
</dbReference>
<reference evidence="2 3" key="1">
    <citation type="journal article" date="2024" name="Commun. Biol.">
        <title>Comparative genomic analysis of thermophilic fungi reveals convergent evolutionary adaptations and gene losses.</title>
        <authorList>
            <person name="Steindorff A.S."/>
            <person name="Aguilar-Pontes M.V."/>
            <person name="Robinson A.J."/>
            <person name="Andreopoulos B."/>
            <person name="LaButti K."/>
            <person name="Kuo A."/>
            <person name="Mondo S."/>
            <person name="Riley R."/>
            <person name="Otillar R."/>
            <person name="Haridas S."/>
            <person name="Lipzen A."/>
            <person name="Grimwood J."/>
            <person name="Schmutz J."/>
            <person name="Clum A."/>
            <person name="Reid I.D."/>
            <person name="Moisan M.C."/>
            <person name="Butler G."/>
            <person name="Nguyen T.T.M."/>
            <person name="Dewar K."/>
            <person name="Conant G."/>
            <person name="Drula E."/>
            <person name="Henrissat B."/>
            <person name="Hansel C."/>
            <person name="Singer S."/>
            <person name="Hutchinson M.I."/>
            <person name="de Vries R.P."/>
            <person name="Natvig D.O."/>
            <person name="Powell A.J."/>
            <person name="Tsang A."/>
            <person name="Grigoriev I.V."/>
        </authorList>
    </citation>
    <scope>NUCLEOTIDE SEQUENCE [LARGE SCALE GENOMIC DNA]</scope>
    <source>
        <strain evidence="2 3">CBS 494.80</strain>
    </source>
</reference>
<organism evidence="2 3">
    <name type="scientific">Oculimacula yallundae</name>
    <dbReference type="NCBI Taxonomy" id="86028"/>
    <lineage>
        <taxon>Eukaryota</taxon>
        <taxon>Fungi</taxon>
        <taxon>Dikarya</taxon>
        <taxon>Ascomycota</taxon>
        <taxon>Pezizomycotina</taxon>
        <taxon>Leotiomycetes</taxon>
        <taxon>Helotiales</taxon>
        <taxon>Ploettnerulaceae</taxon>
        <taxon>Oculimacula</taxon>
    </lineage>
</organism>
<evidence type="ECO:0000313" key="3">
    <source>
        <dbReference type="Proteomes" id="UP001595075"/>
    </source>
</evidence>
<dbReference type="PANTHER" id="PTHR13271:SF76">
    <property type="entry name" value="SET DOMAIN-CONTAINING PROTEIN 8"/>
    <property type="match status" value="1"/>
</dbReference>
<comment type="caution">
    <text evidence="2">The sequence shown here is derived from an EMBL/GenBank/DDBJ whole genome shotgun (WGS) entry which is preliminary data.</text>
</comment>
<dbReference type="CDD" id="cd10527">
    <property type="entry name" value="SET_LSMT"/>
    <property type="match status" value="1"/>
</dbReference>
<evidence type="ECO:0000259" key="1">
    <source>
        <dbReference type="PROSITE" id="PS50280"/>
    </source>
</evidence>